<proteinExistence type="predicted"/>
<dbReference type="PANTHER" id="PTHR35532">
    <property type="entry name" value="SIMILAR TO POLYHYDROXYALKANOATE DEPOLYMERASE"/>
    <property type="match status" value="1"/>
</dbReference>
<dbReference type="EMBL" id="JACOOH010000008">
    <property type="protein sequence ID" value="MBC5622806.1"/>
    <property type="molecule type" value="Genomic_DNA"/>
</dbReference>
<dbReference type="PANTHER" id="PTHR35532:SF5">
    <property type="entry name" value="CARBOHYDRATE-BINDING DOMAIN-CONTAINING PROTEIN"/>
    <property type="match status" value="1"/>
</dbReference>
<name>A0ABR7D4C3_9BACT</name>
<dbReference type="InterPro" id="IPR038765">
    <property type="entry name" value="Papain-like_cys_pep_sf"/>
</dbReference>
<keyword evidence="3" id="KW-1185">Reference proteome</keyword>
<protein>
    <submittedName>
        <fullName evidence="2">Transglutaminase domain-containing protein</fullName>
    </submittedName>
</protein>
<sequence length="884" mass="99179">MKQIVVVCLFALLVCACEREEHFITDAVYREMVEVDFQQKKAVFGEADTVLFDVFNTEMTLAEREALTFLYAYSPLVDISLSGGEFLLDNVRLAFRAREEMPWGEKIPEHIFRHFVLPVRGGKENLDTARAVFFNELKERVAACGNMERAALEVNHWCHENVIYRPTNARTSSPLATRQRAYGRCGEESVFALAALRAVGIPARQIYTPRWAHCDDNHAWIEVWIDGEWKYLGACEPEPRLNIAWFTLPVQRAMYVEAEVFGKYEGDEEIVSTNENSSAVNVTSRYTRAARTVVQVKDTAGNPVENAKVEYKIFNYGEFYPVVTLHSDARGETHLTLGEGDVVVWASRDARFEVVRFPVNERDTLVVTLDKREGELFSAEFELVPPEQRDIEALTSAGERAENDCRFVREDSIRDAYVATFMTPGEAHRVATELGVDTARFARYINVARGNYREIERLFRLSGDKERAMALLDVVAEKDLQDTPADVWLDHLEGTRDFEEDALFRDYVLNPRVQNELITAFRQPIWTALAREGVLSGEDTLGRRAMAERLLRYIERTQIVNYPAKVATPPVGVLRAGVTDGLSRDIFFVALCRTVGIPARLGAVSGKAECCLDDMWYTVNFASDQAMPKGKLMLYYPGAPVGDPKYFLNFTIGKLKNGGVRVIDLGSNADVDMGAGASYSKIFAAPVELEAGYYTLSTGNRRSDGAVMAGLTTFRVEAGEQTDVELRILPVMERVELAGHVALPLVFTPEGAMSPGDISLPRQGYTAIAVVEADKEPTNHLLRDMGSIKDELERLGVPLYIVFKDKDNLQKFSPSDFRPFPAVIRWGHDSDGKLLQRLAEGLQLRDTGNLPLVVLVNDKGEVAFMSRGYRVGLGTQIMNVMNRK</sequence>
<evidence type="ECO:0000259" key="1">
    <source>
        <dbReference type="SMART" id="SM00460"/>
    </source>
</evidence>
<reference evidence="2 3" key="1">
    <citation type="submission" date="2020-08" db="EMBL/GenBank/DDBJ databases">
        <title>Genome public.</title>
        <authorList>
            <person name="Liu C."/>
            <person name="Sun Q."/>
        </authorList>
    </citation>
    <scope>NUCLEOTIDE SEQUENCE [LARGE SCALE GENOMIC DNA]</scope>
    <source>
        <strain evidence="2 3">NSJ-56</strain>
    </source>
</reference>
<dbReference type="Proteomes" id="UP000646484">
    <property type="component" value="Unassembled WGS sequence"/>
</dbReference>
<dbReference type="InterPro" id="IPR002931">
    <property type="entry name" value="Transglutaminase-like"/>
</dbReference>
<comment type="caution">
    <text evidence="2">The sequence shown here is derived from an EMBL/GenBank/DDBJ whole genome shotgun (WGS) entry which is preliminary data.</text>
</comment>
<gene>
    <name evidence="2" type="ORF">H8S64_17080</name>
</gene>
<organism evidence="2 3">
    <name type="scientific">Butyricimonas hominis</name>
    <dbReference type="NCBI Taxonomy" id="2763032"/>
    <lineage>
        <taxon>Bacteria</taxon>
        <taxon>Pseudomonadati</taxon>
        <taxon>Bacteroidota</taxon>
        <taxon>Bacteroidia</taxon>
        <taxon>Bacteroidales</taxon>
        <taxon>Odoribacteraceae</taxon>
        <taxon>Butyricimonas</taxon>
    </lineage>
</organism>
<dbReference type="Gene3D" id="2.60.40.1120">
    <property type="entry name" value="Carboxypeptidase-like, regulatory domain"/>
    <property type="match status" value="1"/>
</dbReference>
<dbReference type="RefSeq" id="WP_186977635.1">
    <property type="nucleotide sequence ID" value="NZ_JACOOH010000008.1"/>
</dbReference>
<accession>A0ABR7D4C3</accession>
<dbReference type="SMART" id="SM00460">
    <property type="entry name" value="TGc"/>
    <property type="match status" value="1"/>
</dbReference>
<feature type="domain" description="Transglutaminase-like" evidence="1">
    <location>
        <begin position="177"/>
        <end position="236"/>
    </location>
</feature>
<dbReference type="Gene3D" id="3.10.620.30">
    <property type="match status" value="1"/>
</dbReference>
<evidence type="ECO:0000313" key="3">
    <source>
        <dbReference type="Proteomes" id="UP000646484"/>
    </source>
</evidence>
<dbReference type="SUPFAM" id="SSF54001">
    <property type="entry name" value="Cysteine proteinases"/>
    <property type="match status" value="1"/>
</dbReference>
<dbReference type="Pfam" id="PF01841">
    <property type="entry name" value="Transglut_core"/>
    <property type="match status" value="1"/>
</dbReference>
<evidence type="ECO:0000313" key="2">
    <source>
        <dbReference type="EMBL" id="MBC5622806.1"/>
    </source>
</evidence>
<dbReference type="PROSITE" id="PS51257">
    <property type="entry name" value="PROKAR_LIPOPROTEIN"/>
    <property type="match status" value="1"/>
</dbReference>